<dbReference type="GO" id="GO:0016787">
    <property type="term" value="F:hydrolase activity"/>
    <property type="evidence" value="ECO:0007669"/>
    <property type="project" value="UniProtKB-UniRule"/>
</dbReference>
<dbReference type="SUPFAM" id="SSF56300">
    <property type="entry name" value="Metallo-dependent phosphatases"/>
    <property type="match status" value="1"/>
</dbReference>
<evidence type="ECO:0000256" key="1">
    <source>
        <dbReference type="ARBA" id="ARBA00008950"/>
    </source>
</evidence>
<dbReference type="EMBL" id="DVMU01000080">
    <property type="protein sequence ID" value="HIU33629.1"/>
    <property type="molecule type" value="Genomic_DNA"/>
</dbReference>
<dbReference type="PANTHER" id="PTHR11124">
    <property type="entry name" value="VACUOLAR SORTING PROTEIN VPS29"/>
    <property type="match status" value="1"/>
</dbReference>
<dbReference type="Gene3D" id="3.60.21.10">
    <property type="match status" value="1"/>
</dbReference>
<sequence>MAEILVLSDSHGATSRLMDIAQIWKEGRFSAMVHLGDVIGDAQRLEDFTGHAVLSVSGNCDYFSPTPRELTAKLFSVDFFLTHGDRYGVKSGLSRLSYRAEELGCKVALFGHTHRAFAGYVGRTLLVNPGALKDGCYAKLTLQEDQILPRLLHIFQE</sequence>
<reference evidence="4" key="2">
    <citation type="journal article" date="2021" name="PeerJ">
        <title>Extensive microbial diversity within the chicken gut microbiome revealed by metagenomics and culture.</title>
        <authorList>
            <person name="Gilroy R."/>
            <person name="Ravi A."/>
            <person name="Getino M."/>
            <person name="Pursley I."/>
            <person name="Horton D.L."/>
            <person name="Alikhan N.F."/>
            <person name="Baker D."/>
            <person name="Gharbi K."/>
            <person name="Hall N."/>
            <person name="Watson M."/>
            <person name="Adriaenssens E.M."/>
            <person name="Foster-Nyarko E."/>
            <person name="Jarju S."/>
            <person name="Secka A."/>
            <person name="Antonio M."/>
            <person name="Oren A."/>
            <person name="Chaudhuri R.R."/>
            <person name="La Ragione R."/>
            <person name="Hildebrand F."/>
            <person name="Pallen M.J."/>
        </authorList>
    </citation>
    <scope>NUCLEOTIDE SEQUENCE</scope>
    <source>
        <strain evidence="4">ChiHcec3-11533</strain>
    </source>
</reference>
<dbReference type="Pfam" id="PF12850">
    <property type="entry name" value="Metallophos_2"/>
    <property type="match status" value="1"/>
</dbReference>
<protein>
    <recommendedName>
        <fullName evidence="2">Phosphoesterase</fullName>
        <ecNumber evidence="2">3.1.4.-</ecNumber>
    </recommendedName>
</protein>
<comment type="cofactor">
    <cofactor evidence="2">
        <name>a divalent metal cation</name>
        <dbReference type="ChEBI" id="CHEBI:60240"/>
    </cofactor>
</comment>
<evidence type="ECO:0000256" key="2">
    <source>
        <dbReference type="RuleBase" id="RU362039"/>
    </source>
</evidence>
<dbReference type="AlphaFoldDB" id="A0A9D1ID27"/>
<evidence type="ECO:0000313" key="4">
    <source>
        <dbReference type="EMBL" id="HIU33629.1"/>
    </source>
</evidence>
<evidence type="ECO:0000313" key="5">
    <source>
        <dbReference type="Proteomes" id="UP000824072"/>
    </source>
</evidence>
<comment type="similarity">
    <text evidence="1 2">Belongs to the metallophosphoesterase superfamily. YfcE family.</text>
</comment>
<dbReference type="InterPro" id="IPR029052">
    <property type="entry name" value="Metallo-depent_PP-like"/>
</dbReference>
<dbReference type="NCBIfam" id="TIGR00040">
    <property type="entry name" value="yfcE"/>
    <property type="match status" value="1"/>
</dbReference>
<dbReference type="InterPro" id="IPR024654">
    <property type="entry name" value="Calcineurin-like_PHP_lpxH"/>
</dbReference>
<organism evidence="4 5">
    <name type="scientific">Candidatus Pullichristensenella excrementigallinarum</name>
    <dbReference type="NCBI Taxonomy" id="2840907"/>
    <lineage>
        <taxon>Bacteria</taxon>
        <taxon>Bacillati</taxon>
        <taxon>Bacillota</taxon>
        <taxon>Clostridia</taxon>
        <taxon>Candidatus Pullichristensenella</taxon>
    </lineage>
</organism>
<dbReference type="GO" id="GO:0046872">
    <property type="term" value="F:metal ion binding"/>
    <property type="evidence" value="ECO:0007669"/>
    <property type="project" value="UniProtKB-KW"/>
</dbReference>
<evidence type="ECO:0000259" key="3">
    <source>
        <dbReference type="Pfam" id="PF12850"/>
    </source>
</evidence>
<dbReference type="Proteomes" id="UP000824072">
    <property type="component" value="Unassembled WGS sequence"/>
</dbReference>
<reference evidence="4" key="1">
    <citation type="submission" date="2020-10" db="EMBL/GenBank/DDBJ databases">
        <authorList>
            <person name="Gilroy R."/>
        </authorList>
    </citation>
    <scope>NUCLEOTIDE SEQUENCE</scope>
    <source>
        <strain evidence="4">ChiHcec3-11533</strain>
    </source>
</reference>
<dbReference type="EC" id="3.1.4.-" evidence="2"/>
<accession>A0A9D1ID27</accession>
<dbReference type="InterPro" id="IPR000979">
    <property type="entry name" value="Phosphodiesterase_MJ0936/Vps29"/>
</dbReference>
<name>A0A9D1ID27_9FIRM</name>
<feature type="domain" description="Calcineurin-like phosphoesterase" evidence="3">
    <location>
        <begin position="3"/>
        <end position="134"/>
    </location>
</feature>
<keyword evidence="2" id="KW-0479">Metal-binding</keyword>
<proteinExistence type="inferred from homology"/>
<comment type="caution">
    <text evidence="4">The sequence shown here is derived from an EMBL/GenBank/DDBJ whole genome shotgun (WGS) entry which is preliminary data.</text>
</comment>
<gene>
    <name evidence="4" type="ORF">IAB02_03615</name>
</gene>